<dbReference type="PANTHER" id="PTHR19368:SF15">
    <property type="entry name" value="XLR_SYCP3_FAM9 DOMAIN-CONTAINING PROTEIN"/>
    <property type="match status" value="1"/>
</dbReference>
<evidence type="ECO:0000313" key="4">
    <source>
        <dbReference type="Proteomes" id="UP001501920"/>
    </source>
</evidence>
<dbReference type="GeneTree" id="ENSGT00390000000062"/>
<sequence>MLRNVLLSRCFTEREEAPVLRRHLSGVIKKDKFARYHQADINKAFVAKRKCLETFTSSSLKTSQQKIEEVWKSQQNEAQMSEDYGTQFSSVFQQWESDIQRTKDQDKKLMSLFQHQKSMFQQMRASRGQRLKMLRQLMDHYIKSMQELEVTHEEQNTAVMSELRQEMALLQKKILMNTVSPRQTDFSSIPTLFTPAPCFRVLPLVPELQGSG</sequence>
<protein>
    <recommendedName>
        <fullName evidence="2">XLR/SYCP3/FAM9 domain-containing protein</fullName>
    </recommendedName>
</protein>
<dbReference type="InterPro" id="IPR006888">
    <property type="entry name" value="XLR/SYCP3/FAM9_dom"/>
</dbReference>
<proteinExistence type="inferred from homology"/>
<feature type="domain" description="XLR/SYCP3/FAM9" evidence="2">
    <location>
        <begin position="43"/>
        <end position="173"/>
    </location>
</feature>
<evidence type="ECO:0000256" key="1">
    <source>
        <dbReference type="ARBA" id="ARBA00010283"/>
    </source>
</evidence>
<dbReference type="GO" id="GO:0000795">
    <property type="term" value="C:synaptonemal complex"/>
    <property type="evidence" value="ECO:0007669"/>
    <property type="project" value="TreeGrafter"/>
</dbReference>
<evidence type="ECO:0000259" key="2">
    <source>
        <dbReference type="Pfam" id="PF04803"/>
    </source>
</evidence>
<dbReference type="Proteomes" id="UP001501920">
    <property type="component" value="Chromosome 21"/>
</dbReference>
<accession>A0A3B4CFB5</accession>
<name>A0A3B4CFB5_PYGNA</name>
<dbReference type="PANTHER" id="PTHR19368">
    <property type="entry name" value="XLR/SCP3/FAM9"/>
    <property type="match status" value="1"/>
</dbReference>
<evidence type="ECO:0000313" key="3">
    <source>
        <dbReference type="Ensembl" id="ENSPNAP00000009995.2"/>
    </source>
</evidence>
<dbReference type="InterPro" id="IPR051443">
    <property type="entry name" value="XLR/SYCP3"/>
</dbReference>
<dbReference type="GO" id="GO:0007286">
    <property type="term" value="P:spermatid development"/>
    <property type="evidence" value="ECO:0007669"/>
    <property type="project" value="TreeGrafter"/>
</dbReference>
<dbReference type="Ensembl" id="ENSPNAT00000035532.2">
    <property type="protein sequence ID" value="ENSPNAP00000009995.2"/>
    <property type="gene ID" value="ENSPNAG00000015576.2"/>
</dbReference>
<organism evidence="3 4">
    <name type="scientific">Pygocentrus nattereri</name>
    <name type="common">Red-bellied piranha</name>
    <dbReference type="NCBI Taxonomy" id="42514"/>
    <lineage>
        <taxon>Eukaryota</taxon>
        <taxon>Metazoa</taxon>
        <taxon>Chordata</taxon>
        <taxon>Craniata</taxon>
        <taxon>Vertebrata</taxon>
        <taxon>Euteleostomi</taxon>
        <taxon>Actinopterygii</taxon>
        <taxon>Neopterygii</taxon>
        <taxon>Teleostei</taxon>
        <taxon>Ostariophysi</taxon>
        <taxon>Characiformes</taxon>
        <taxon>Characoidei</taxon>
        <taxon>Pygocentrus</taxon>
    </lineage>
</organism>
<keyword evidence="4" id="KW-1185">Reference proteome</keyword>
<dbReference type="OMA" id="CMMDTRA"/>
<gene>
    <name evidence="3" type="primary">SYCP3</name>
</gene>
<reference evidence="3" key="2">
    <citation type="submission" date="2025-08" db="UniProtKB">
        <authorList>
            <consortium name="Ensembl"/>
        </authorList>
    </citation>
    <scope>IDENTIFICATION</scope>
</reference>
<reference evidence="3" key="3">
    <citation type="submission" date="2025-09" db="UniProtKB">
        <authorList>
            <consortium name="Ensembl"/>
        </authorList>
    </citation>
    <scope>IDENTIFICATION</scope>
</reference>
<reference evidence="3 4" key="1">
    <citation type="submission" date="2020-10" db="EMBL/GenBank/DDBJ databases">
        <title>Pygocentrus nattereri (red-bellied piranha) genome, fPygNat1, primary haplotype.</title>
        <authorList>
            <person name="Myers G."/>
            <person name="Meyer A."/>
            <person name="Karagic N."/>
            <person name="Pippel M."/>
            <person name="Winkler S."/>
            <person name="Tracey A."/>
            <person name="Wood J."/>
            <person name="Formenti G."/>
            <person name="Howe K."/>
            <person name="Fedrigo O."/>
            <person name="Jarvis E.D."/>
        </authorList>
    </citation>
    <scope>NUCLEOTIDE SEQUENCE [LARGE SCALE GENOMIC DNA]</scope>
</reference>
<dbReference type="AlphaFoldDB" id="A0A3B4CFB5"/>
<dbReference type="GO" id="GO:0051321">
    <property type="term" value="P:meiotic cell cycle"/>
    <property type="evidence" value="ECO:0007669"/>
    <property type="project" value="TreeGrafter"/>
</dbReference>
<dbReference type="Pfam" id="PF04803">
    <property type="entry name" value="Cor1"/>
    <property type="match status" value="1"/>
</dbReference>
<comment type="similarity">
    <text evidence="1">Belongs to the XLR/SYCP3 family.</text>
</comment>